<dbReference type="Proteomes" id="UP001066276">
    <property type="component" value="Chromosome 8"/>
</dbReference>
<name>A0AAV7NEC9_PLEWA</name>
<dbReference type="EMBL" id="JANPWB010000012">
    <property type="protein sequence ID" value="KAJ1113527.1"/>
    <property type="molecule type" value="Genomic_DNA"/>
</dbReference>
<keyword evidence="2" id="KW-1185">Reference proteome</keyword>
<dbReference type="AlphaFoldDB" id="A0AAV7NEC9"/>
<protein>
    <submittedName>
        <fullName evidence="1">Uncharacterized protein</fullName>
    </submittedName>
</protein>
<comment type="caution">
    <text evidence="1">The sequence shown here is derived from an EMBL/GenBank/DDBJ whole genome shotgun (WGS) entry which is preliminary data.</text>
</comment>
<reference evidence="1" key="1">
    <citation type="journal article" date="2022" name="bioRxiv">
        <title>Sequencing and chromosome-scale assembly of the giantPleurodeles waltlgenome.</title>
        <authorList>
            <person name="Brown T."/>
            <person name="Elewa A."/>
            <person name="Iarovenko S."/>
            <person name="Subramanian E."/>
            <person name="Araus A.J."/>
            <person name="Petzold A."/>
            <person name="Susuki M."/>
            <person name="Suzuki K.-i.T."/>
            <person name="Hayashi T."/>
            <person name="Toyoda A."/>
            <person name="Oliveira C."/>
            <person name="Osipova E."/>
            <person name="Leigh N.D."/>
            <person name="Simon A."/>
            <person name="Yun M.H."/>
        </authorList>
    </citation>
    <scope>NUCLEOTIDE SEQUENCE</scope>
    <source>
        <strain evidence="1">20211129_DDA</strain>
        <tissue evidence="1">Liver</tissue>
    </source>
</reference>
<proteinExistence type="predicted"/>
<organism evidence="1 2">
    <name type="scientific">Pleurodeles waltl</name>
    <name type="common">Iberian ribbed newt</name>
    <dbReference type="NCBI Taxonomy" id="8319"/>
    <lineage>
        <taxon>Eukaryota</taxon>
        <taxon>Metazoa</taxon>
        <taxon>Chordata</taxon>
        <taxon>Craniata</taxon>
        <taxon>Vertebrata</taxon>
        <taxon>Euteleostomi</taxon>
        <taxon>Amphibia</taxon>
        <taxon>Batrachia</taxon>
        <taxon>Caudata</taxon>
        <taxon>Salamandroidea</taxon>
        <taxon>Salamandridae</taxon>
        <taxon>Pleurodelinae</taxon>
        <taxon>Pleurodeles</taxon>
    </lineage>
</organism>
<accession>A0AAV7NEC9</accession>
<gene>
    <name evidence="1" type="ORF">NDU88_001769</name>
</gene>
<evidence type="ECO:0000313" key="2">
    <source>
        <dbReference type="Proteomes" id="UP001066276"/>
    </source>
</evidence>
<evidence type="ECO:0000313" key="1">
    <source>
        <dbReference type="EMBL" id="KAJ1113527.1"/>
    </source>
</evidence>
<sequence>MIAFKTPYIRVASYSIPMYLNLSDKQTALYSLKPTLDVTRRPFVGGDRVNMDQERGLRTSHDPWQPSWKVFRMAPS</sequence>